<name>A0A1H2WGN7_9PSEU</name>
<sequence length="140" mass="14599">MTSKLARVFAIGASGAVLLGGMLVVAPVASASAQGCTGTNLRTDPALLCTTVDGESTTVKNIQASIDIKNYTCNADFKVWGTYADGRKYSDTGHAKCGLGRVWVDFKPGGGKFKNGTKVCGALVENGKVRAEHACIEIKK</sequence>
<dbReference type="Proteomes" id="UP000199529">
    <property type="component" value="Unassembled WGS sequence"/>
</dbReference>
<feature type="chain" id="PRO_5038726693" evidence="1">
    <location>
        <begin position="34"/>
        <end position="140"/>
    </location>
</feature>
<protein>
    <submittedName>
        <fullName evidence="2">Uncharacterized protein</fullName>
    </submittedName>
</protein>
<proteinExistence type="predicted"/>
<evidence type="ECO:0000256" key="1">
    <source>
        <dbReference type="SAM" id="SignalP"/>
    </source>
</evidence>
<keyword evidence="1" id="KW-0732">Signal</keyword>
<dbReference type="AlphaFoldDB" id="A0A1H2WGN7"/>
<accession>A0A1H2WGN7</accession>
<feature type="signal peptide" evidence="1">
    <location>
        <begin position="1"/>
        <end position="33"/>
    </location>
</feature>
<keyword evidence="3" id="KW-1185">Reference proteome</keyword>
<dbReference type="RefSeq" id="WP_093262723.1">
    <property type="nucleotide sequence ID" value="NZ_FNOK01000005.1"/>
</dbReference>
<dbReference type="EMBL" id="FNOK01000005">
    <property type="protein sequence ID" value="SDW79678.1"/>
    <property type="molecule type" value="Genomic_DNA"/>
</dbReference>
<gene>
    <name evidence="2" type="ORF">SAMN05216215_1005161</name>
</gene>
<evidence type="ECO:0000313" key="3">
    <source>
        <dbReference type="Proteomes" id="UP000199529"/>
    </source>
</evidence>
<reference evidence="3" key="1">
    <citation type="submission" date="2016-10" db="EMBL/GenBank/DDBJ databases">
        <authorList>
            <person name="Varghese N."/>
            <person name="Submissions S."/>
        </authorList>
    </citation>
    <scope>NUCLEOTIDE SEQUENCE [LARGE SCALE GENOMIC DNA]</scope>
    <source>
        <strain evidence="3">CGMCC 4.3530</strain>
    </source>
</reference>
<organism evidence="2 3">
    <name type="scientific">Saccharopolyspora shandongensis</name>
    <dbReference type="NCBI Taxonomy" id="418495"/>
    <lineage>
        <taxon>Bacteria</taxon>
        <taxon>Bacillati</taxon>
        <taxon>Actinomycetota</taxon>
        <taxon>Actinomycetes</taxon>
        <taxon>Pseudonocardiales</taxon>
        <taxon>Pseudonocardiaceae</taxon>
        <taxon>Saccharopolyspora</taxon>
    </lineage>
</organism>
<evidence type="ECO:0000313" key="2">
    <source>
        <dbReference type="EMBL" id="SDW79678.1"/>
    </source>
</evidence>
<dbReference type="OrthoDB" id="9824748at2"/>